<dbReference type="Proteomes" id="UP000657574">
    <property type="component" value="Unassembled WGS sequence"/>
</dbReference>
<accession>A0A917NX63</accession>
<organism evidence="2 3">
    <name type="scientific">Streptomyces brasiliensis</name>
    <dbReference type="NCBI Taxonomy" id="1954"/>
    <lineage>
        <taxon>Bacteria</taxon>
        <taxon>Bacillati</taxon>
        <taxon>Actinomycetota</taxon>
        <taxon>Actinomycetes</taxon>
        <taxon>Kitasatosporales</taxon>
        <taxon>Streptomycetaceae</taxon>
        <taxon>Streptomyces</taxon>
    </lineage>
</organism>
<dbReference type="EMBL" id="BMQA01000018">
    <property type="protein sequence ID" value="GGJ33877.1"/>
    <property type="molecule type" value="Genomic_DNA"/>
</dbReference>
<proteinExistence type="predicted"/>
<feature type="compositionally biased region" description="Low complexity" evidence="1">
    <location>
        <begin position="57"/>
        <end position="71"/>
    </location>
</feature>
<evidence type="ECO:0000313" key="3">
    <source>
        <dbReference type="Proteomes" id="UP000657574"/>
    </source>
</evidence>
<name>A0A917NX63_9ACTN</name>
<reference evidence="2" key="2">
    <citation type="submission" date="2020-09" db="EMBL/GenBank/DDBJ databases">
        <authorList>
            <person name="Sun Q."/>
            <person name="Ohkuma M."/>
        </authorList>
    </citation>
    <scope>NUCLEOTIDE SEQUENCE</scope>
    <source>
        <strain evidence="2">JCM 3086</strain>
    </source>
</reference>
<dbReference type="AlphaFoldDB" id="A0A917NX63"/>
<evidence type="ECO:0000256" key="1">
    <source>
        <dbReference type="SAM" id="MobiDB-lite"/>
    </source>
</evidence>
<evidence type="ECO:0000313" key="2">
    <source>
        <dbReference type="EMBL" id="GGJ33877.1"/>
    </source>
</evidence>
<comment type="caution">
    <text evidence="2">The sequence shown here is derived from an EMBL/GenBank/DDBJ whole genome shotgun (WGS) entry which is preliminary data.</text>
</comment>
<protein>
    <submittedName>
        <fullName evidence="2">Uncharacterized protein</fullName>
    </submittedName>
</protein>
<sequence length="71" mass="7629">MQGLPEGSDKLSAAFRPGYRIARPVPWRRAHRGRGLRAGRDRAEAALPVAREGRHGQGAAQAVGRRAVMGS</sequence>
<keyword evidence="3" id="KW-1185">Reference proteome</keyword>
<reference evidence="2" key="1">
    <citation type="journal article" date="2014" name="Int. J. Syst. Evol. Microbiol.">
        <title>Complete genome sequence of Corynebacterium casei LMG S-19264T (=DSM 44701T), isolated from a smear-ripened cheese.</title>
        <authorList>
            <consortium name="US DOE Joint Genome Institute (JGI-PGF)"/>
            <person name="Walter F."/>
            <person name="Albersmeier A."/>
            <person name="Kalinowski J."/>
            <person name="Ruckert C."/>
        </authorList>
    </citation>
    <scope>NUCLEOTIDE SEQUENCE</scope>
    <source>
        <strain evidence="2">JCM 3086</strain>
    </source>
</reference>
<gene>
    <name evidence="2" type="ORF">GCM10010121_051270</name>
</gene>
<feature type="region of interest" description="Disordered" evidence="1">
    <location>
        <begin position="51"/>
        <end position="71"/>
    </location>
</feature>